<dbReference type="Proteomes" id="UP000295706">
    <property type="component" value="Unassembled WGS sequence"/>
</dbReference>
<evidence type="ECO:0000256" key="9">
    <source>
        <dbReference type="ARBA" id="ARBA00032370"/>
    </source>
</evidence>
<evidence type="ECO:0000256" key="15">
    <source>
        <dbReference type="ARBA" id="ARBA00049902"/>
    </source>
</evidence>
<feature type="transmembrane region" description="Helical" evidence="16">
    <location>
        <begin position="277"/>
        <end position="303"/>
    </location>
</feature>
<sequence>MDSVIRLKDLTQAWFVKNLKGDPWLWSVAVFLLVGGVPVVYSASVMEAYLEHNGDTEYLLYKQIQSAGMAFLVMYFVHLIPYTKFVIFSRLGVWLSIILLFLTFFKGINVNDASRWVEIPFINRRFQPSELAKVALIAHLALVLARRFKKGWNTLESLIEPIFMIGLVCALIYRSNISTSALLGATCFMMMYVGKVPIKYLFFTFCVFIFFSGVLVVLKLGQRGGTAEKRIEQFFNSEKVEYQASHAFIAMARGGLTGEGVAKSRQRRYLPHSNSDFVFAIIVEEYGTLGAIFVICAFLLLLYRGLKAIEKPKRPYGGLLSAGLTFSIVFQAFATMAVTVGLFPVTGQTLPFISKGGTSMLFTGLAMGIILSVSRGELEEKTI</sequence>
<evidence type="ECO:0000256" key="11">
    <source>
        <dbReference type="ARBA" id="ARBA00038053"/>
    </source>
</evidence>
<keyword evidence="18" id="KW-1185">Reference proteome</keyword>
<comment type="subcellular location">
    <subcellularLocation>
        <location evidence="1">Membrane</location>
        <topology evidence="1">Multi-pass membrane protein</topology>
    </subcellularLocation>
</comment>
<comment type="similarity">
    <text evidence="11">Belongs to the SEDS family. FtsW subfamily.</text>
</comment>
<keyword evidence="8 16" id="KW-0472">Membrane</keyword>
<keyword evidence="7 16" id="KW-1133">Transmembrane helix</keyword>
<comment type="catalytic activity">
    <reaction evidence="15">
        <text>[GlcNAc-(1-&gt;4)-Mur2Ac(oyl-L-Ala-gamma-D-Glu-L-Lys-D-Ala-D-Ala)](n)-di-trans,octa-cis-undecaprenyl diphosphate + beta-D-GlcNAc-(1-&gt;4)-Mur2Ac(oyl-L-Ala-gamma-D-Glu-L-Lys-D-Ala-D-Ala)-di-trans,octa-cis-undecaprenyl diphosphate = [GlcNAc-(1-&gt;4)-Mur2Ac(oyl-L-Ala-gamma-D-Glu-L-Lys-D-Ala-D-Ala)](n+1)-di-trans,octa-cis-undecaprenyl diphosphate + di-trans,octa-cis-undecaprenyl diphosphate + H(+)</text>
        <dbReference type="Rhea" id="RHEA:23708"/>
        <dbReference type="Rhea" id="RHEA-COMP:9602"/>
        <dbReference type="Rhea" id="RHEA-COMP:9603"/>
        <dbReference type="ChEBI" id="CHEBI:15378"/>
        <dbReference type="ChEBI" id="CHEBI:58405"/>
        <dbReference type="ChEBI" id="CHEBI:60033"/>
        <dbReference type="ChEBI" id="CHEBI:78435"/>
        <dbReference type="EC" id="2.4.99.28"/>
    </reaction>
</comment>
<evidence type="ECO:0000256" key="6">
    <source>
        <dbReference type="ARBA" id="ARBA00022984"/>
    </source>
</evidence>
<evidence type="ECO:0000256" key="2">
    <source>
        <dbReference type="ARBA" id="ARBA00022676"/>
    </source>
</evidence>
<dbReference type="EC" id="2.4.99.28" evidence="14"/>
<proteinExistence type="inferred from homology"/>
<evidence type="ECO:0000256" key="3">
    <source>
        <dbReference type="ARBA" id="ARBA00022679"/>
    </source>
</evidence>
<dbReference type="GO" id="GO:0015648">
    <property type="term" value="F:lipid-linked peptidoglycan transporter activity"/>
    <property type="evidence" value="ECO:0007669"/>
    <property type="project" value="TreeGrafter"/>
</dbReference>
<dbReference type="AlphaFoldDB" id="A0A4R4K7V6"/>
<evidence type="ECO:0000256" key="10">
    <source>
        <dbReference type="ARBA" id="ARBA00033270"/>
    </source>
</evidence>
<feature type="transmembrane region" description="Helical" evidence="16">
    <location>
        <begin position="352"/>
        <end position="373"/>
    </location>
</feature>
<dbReference type="Pfam" id="PF01098">
    <property type="entry name" value="FTSW_RODA_SPOVE"/>
    <property type="match status" value="1"/>
</dbReference>
<dbReference type="GO" id="GO:0005886">
    <property type="term" value="C:plasma membrane"/>
    <property type="evidence" value="ECO:0007669"/>
    <property type="project" value="TreeGrafter"/>
</dbReference>
<evidence type="ECO:0000256" key="1">
    <source>
        <dbReference type="ARBA" id="ARBA00004141"/>
    </source>
</evidence>
<dbReference type="GO" id="GO:0008955">
    <property type="term" value="F:peptidoglycan glycosyltransferase activity"/>
    <property type="evidence" value="ECO:0007669"/>
    <property type="project" value="UniProtKB-EC"/>
</dbReference>
<keyword evidence="2" id="KW-0328">Glycosyltransferase</keyword>
<evidence type="ECO:0000256" key="16">
    <source>
        <dbReference type="SAM" id="Phobius"/>
    </source>
</evidence>
<keyword evidence="4 16" id="KW-0812">Transmembrane</keyword>
<keyword evidence="3" id="KW-0808">Transferase</keyword>
<evidence type="ECO:0000256" key="7">
    <source>
        <dbReference type="ARBA" id="ARBA00022989"/>
    </source>
</evidence>
<dbReference type="PANTHER" id="PTHR30474:SF2">
    <property type="entry name" value="PEPTIDOGLYCAN GLYCOSYLTRANSFERASE FTSW-RELATED"/>
    <property type="match status" value="1"/>
</dbReference>
<dbReference type="EMBL" id="SMJU01000009">
    <property type="protein sequence ID" value="TDB63688.1"/>
    <property type="molecule type" value="Genomic_DNA"/>
</dbReference>
<feature type="transmembrane region" description="Helical" evidence="16">
    <location>
        <begin position="200"/>
        <end position="218"/>
    </location>
</feature>
<organism evidence="17 18">
    <name type="scientific">Arundinibacter roseus</name>
    <dbReference type="NCBI Taxonomy" id="2070510"/>
    <lineage>
        <taxon>Bacteria</taxon>
        <taxon>Pseudomonadati</taxon>
        <taxon>Bacteroidota</taxon>
        <taxon>Cytophagia</taxon>
        <taxon>Cytophagales</taxon>
        <taxon>Spirosomataceae</taxon>
        <taxon>Arundinibacter</taxon>
    </lineage>
</organism>
<feature type="transmembrane region" description="Helical" evidence="16">
    <location>
        <begin position="315"/>
        <end position="340"/>
    </location>
</feature>
<keyword evidence="6" id="KW-0573">Peptidoglycan synthesis</keyword>
<feature type="transmembrane region" description="Helical" evidence="16">
    <location>
        <begin position="87"/>
        <end position="105"/>
    </location>
</feature>
<dbReference type="PANTHER" id="PTHR30474">
    <property type="entry name" value="CELL CYCLE PROTEIN"/>
    <property type="match status" value="1"/>
</dbReference>
<evidence type="ECO:0000256" key="13">
    <source>
        <dbReference type="ARBA" id="ARBA00041418"/>
    </source>
</evidence>
<feature type="transmembrane region" description="Helical" evidence="16">
    <location>
        <begin position="64"/>
        <end position="81"/>
    </location>
</feature>
<accession>A0A4R4K7V6</accession>
<protein>
    <recommendedName>
        <fullName evidence="12">Probable peptidoglycan glycosyltransferase FtsW</fullName>
        <ecNumber evidence="14">2.4.99.28</ecNumber>
    </recommendedName>
    <alternativeName>
        <fullName evidence="13">Cell division protein FtsW</fullName>
    </alternativeName>
    <alternativeName>
        <fullName evidence="10">Cell wall polymerase</fullName>
    </alternativeName>
    <alternativeName>
        <fullName evidence="9">Peptidoglycan polymerase</fullName>
    </alternativeName>
</protein>
<gene>
    <name evidence="17" type="ORF">EZE20_15435</name>
</gene>
<evidence type="ECO:0000256" key="5">
    <source>
        <dbReference type="ARBA" id="ARBA00022960"/>
    </source>
</evidence>
<dbReference type="GO" id="GO:0008360">
    <property type="term" value="P:regulation of cell shape"/>
    <property type="evidence" value="ECO:0007669"/>
    <property type="project" value="UniProtKB-KW"/>
</dbReference>
<reference evidence="17 18" key="1">
    <citation type="submission" date="2019-02" db="EMBL/GenBank/DDBJ databases">
        <title>Arundinibacter roseus gen. nov., sp. nov., a new member of the family Cytophagaceae.</title>
        <authorList>
            <person name="Szuroczki S."/>
            <person name="Khayer B."/>
            <person name="Sproer C."/>
            <person name="Toumi M."/>
            <person name="Szabo A."/>
            <person name="Felfoldi T."/>
            <person name="Schumann P."/>
            <person name="Toth E."/>
        </authorList>
    </citation>
    <scope>NUCLEOTIDE SEQUENCE [LARGE SCALE GENOMIC DNA]</scope>
    <source>
        <strain evidence="17 18">DMA-k-7a</strain>
    </source>
</reference>
<dbReference type="OrthoDB" id="9812661at2"/>
<feature type="transmembrane region" description="Helical" evidence="16">
    <location>
        <begin position="24"/>
        <end position="43"/>
    </location>
</feature>
<dbReference type="GO" id="GO:0051301">
    <property type="term" value="P:cell division"/>
    <property type="evidence" value="ECO:0007669"/>
    <property type="project" value="UniProtKB-KW"/>
</dbReference>
<evidence type="ECO:0000256" key="12">
    <source>
        <dbReference type="ARBA" id="ARBA00041185"/>
    </source>
</evidence>
<keyword evidence="17" id="KW-0131">Cell cycle</keyword>
<evidence type="ECO:0000313" key="17">
    <source>
        <dbReference type="EMBL" id="TDB63688.1"/>
    </source>
</evidence>
<evidence type="ECO:0000256" key="8">
    <source>
        <dbReference type="ARBA" id="ARBA00023136"/>
    </source>
</evidence>
<dbReference type="GO" id="GO:0009252">
    <property type="term" value="P:peptidoglycan biosynthetic process"/>
    <property type="evidence" value="ECO:0007669"/>
    <property type="project" value="UniProtKB-KW"/>
</dbReference>
<dbReference type="RefSeq" id="WP_132119242.1">
    <property type="nucleotide sequence ID" value="NZ_SMJU01000009.1"/>
</dbReference>
<keyword evidence="5" id="KW-0133">Cell shape</keyword>
<evidence type="ECO:0000256" key="4">
    <source>
        <dbReference type="ARBA" id="ARBA00022692"/>
    </source>
</evidence>
<comment type="caution">
    <text evidence="17">The sequence shown here is derived from an EMBL/GenBank/DDBJ whole genome shotgun (WGS) entry which is preliminary data.</text>
</comment>
<dbReference type="InterPro" id="IPR001182">
    <property type="entry name" value="FtsW/RodA"/>
</dbReference>
<evidence type="ECO:0000313" key="18">
    <source>
        <dbReference type="Proteomes" id="UP000295706"/>
    </source>
</evidence>
<name>A0A4R4K7V6_9BACT</name>
<evidence type="ECO:0000256" key="14">
    <source>
        <dbReference type="ARBA" id="ARBA00044770"/>
    </source>
</evidence>
<dbReference type="GO" id="GO:0032153">
    <property type="term" value="C:cell division site"/>
    <property type="evidence" value="ECO:0007669"/>
    <property type="project" value="TreeGrafter"/>
</dbReference>
<keyword evidence="17" id="KW-0132">Cell division</keyword>